<comment type="caution">
    <text evidence="2">The sequence shown here is derived from an EMBL/GenBank/DDBJ whole genome shotgun (WGS) entry which is preliminary data.</text>
</comment>
<evidence type="ECO:0000256" key="1">
    <source>
        <dbReference type="SAM" id="Phobius"/>
    </source>
</evidence>
<keyword evidence="3" id="KW-1185">Reference proteome</keyword>
<dbReference type="STRING" id="1428628.WN71_035485"/>
<organism evidence="2 3">
    <name type="scientific">Streptomyces mangrovisoli</name>
    <dbReference type="NCBI Taxonomy" id="1428628"/>
    <lineage>
        <taxon>Bacteria</taxon>
        <taxon>Bacillati</taxon>
        <taxon>Actinomycetota</taxon>
        <taxon>Actinomycetes</taxon>
        <taxon>Kitasatosporales</taxon>
        <taxon>Streptomycetaceae</taxon>
        <taxon>Streptomyces</taxon>
    </lineage>
</organism>
<feature type="transmembrane region" description="Helical" evidence="1">
    <location>
        <begin position="76"/>
        <end position="97"/>
    </location>
</feature>
<dbReference type="AlphaFoldDB" id="A0A1J4NPX2"/>
<accession>A0A1J4NPX2</accession>
<evidence type="ECO:0000313" key="2">
    <source>
        <dbReference type="EMBL" id="OIJ63214.1"/>
    </source>
</evidence>
<name>A0A1J4NPX2_9ACTN</name>
<dbReference type="OrthoDB" id="4207564at2"/>
<keyword evidence="1" id="KW-1133">Transmembrane helix</keyword>
<gene>
    <name evidence="2" type="ORF">WN71_035485</name>
</gene>
<feature type="transmembrane region" description="Helical" evidence="1">
    <location>
        <begin position="112"/>
        <end position="133"/>
    </location>
</feature>
<dbReference type="Proteomes" id="UP000034196">
    <property type="component" value="Unassembled WGS sequence"/>
</dbReference>
<keyword evidence="1" id="KW-0812">Transmembrane</keyword>
<evidence type="ECO:0000313" key="3">
    <source>
        <dbReference type="Proteomes" id="UP000034196"/>
    </source>
</evidence>
<reference evidence="2" key="1">
    <citation type="submission" date="2016-10" db="EMBL/GenBank/DDBJ databases">
        <title>Genome sequence of Streptomyces mangrovisoli MUSC 149.</title>
        <authorList>
            <person name="Lee L.-H."/>
            <person name="Ser H.-L."/>
        </authorList>
    </citation>
    <scope>NUCLEOTIDE SEQUENCE [LARGE SCALE GENOMIC DNA]</scope>
    <source>
        <strain evidence="2">MUSC 149</strain>
    </source>
</reference>
<dbReference type="EMBL" id="LAVA02000112">
    <property type="protein sequence ID" value="OIJ63214.1"/>
    <property type="molecule type" value="Genomic_DNA"/>
</dbReference>
<protein>
    <submittedName>
        <fullName evidence="2">Uncharacterized protein</fullName>
    </submittedName>
</protein>
<keyword evidence="1" id="KW-0472">Membrane</keyword>
<dbReference type="RefSeq" id="WP_046585576.1">
    <property type="nucleotide sequence ID" value="NZ_LAVA02000112.1"/>
</dbReference>
<sequence length="166" mass="18073">MNTALSVEVAVRHLLGERTEGGVVTPRRRTVTWASRQYRLTRPDTGRETVELDCPVCSAALLAEVRDPGTTRRVRLVLGALAVLAVVVLVAALAYAVHEGGRTLPEGESLPVLFPVSLVAVFLGFVSAPALWAGRRNYTGVSLLEAPKPRRGHRIVPVRVPRGRRR</sequence>
<proteinExistence type="predicted"/>